<dbReference type="STRING" id="103827.A0A158RBA1"/>
<dbReference type="OrthoDB" id="6581954at2759"/>
<feature type="transmembrane region" description="Helical" evidence="8">
    <location>
        <begin position="479"/>
        <end position="507"/>
    </location>
</feature>
<feature type="transmembrane region" description="Helical" evidence="8">
    <location>
        <begin position="409"/>
        <end position="427"/>
    </location>
</feature>
<accession>A0A158RBA1</accession>
<feature type="transmembrane region" description="Helical" evidence="8">
    <location>
        <begin position="281"/>
        <end position="304"/>
    </location>
</feature>
<dbReference type="Proteomes" id="UP000276776">
    <property type="component" value="Unassembled WGS sequence"/>
</dbReference>
<keyword evidence="7" id="KW-0915">Sodium</keyword>
<protein>
    <submittedName>
        <fullName evidence="11">Transporter</fullName>
    </submittedName>
</protein>
<dbReference type="GO" id="GO:0015179">
    <property type="term" value="F:L-amino acid transmembrane transporter activity"/>
    <property type="evidence" value="ECO:0007669"/>
    <property type="project" value="TreeGrafter"/>
</dbReference>
<dbReference type="GO" id="GO:0005283">
    <property type="term" value="F:amino acid:sodium symporter activity"/>
    <property type="evidence" value="ECO:0007669"/>
    <property type="project" value="TreeGrafter"/>
</dbReference>
<dbReference type="PRINTS" id="PR00176">
    <property type="entry name" value="NANEUSMPORT"/>
</dbReference>
<dbReference type="Pfam" id="PF00209">
    <property type="entry name" value="SNF"/>
    <property type="match status" value="1"/>
</dbReference>
<feature type="transmembrane region" description="Helical" evidence="8">
    <location>
        <begin position="206"/>
        <end position="229"/>
    </location>
</feature>
<dbReference type="OMA" id="GWFYCAH"/>
<keyword evidence="6 8" id="KW-0472">Membrane</keyword>
<dbReference type="PROSITE" id="PS50267">
    <property type="entry name" value="NA_NEUROTRAN_SYMP_3"/>
    <property type="match status" value="1"/>
</dbReference>
<feature type="transmembrane region" description="Helical" evidence="8">
    <location>
        <begin position="527"/>
        <end position="544"/>
    </location>
</feature>
<reference evidence="9 10" key="2">
    <citation type="submission" date="2018-11" db="EMBL/GenBank/DDBJ databases">
        <authorList>
            <consortium name="Pathogen Informatics"/>
        </authorList>
    </citation>
    <scope>NUCLEOTIDE SEQUENCE [LARGE SCALE GENOMIC DNA]</scope>
</reference>
<evidence type="ECO:0000256" key="4">
    <source>
        <dbReference type="ARBA" id="ARBA00022847"/>
    </source>
</evidence>
<evidence type="ECO:0000256" key="2">
    <source>
        <dbReference type="ARBA" id="ARBA00022448"/>
    </source>
</evidence>
<evidence type="ECO:0000256" key="1">
    <source>
        <dbReference type="ARBA" id="ARBA00004141"/>
    </source>
</evidence>
<organism evidence="11">
    <name type="scientific">Thelazia callipaeda</name>
    <name type="common">Oriental eyeworm</name>
    <name type="synonym">Parasitic nematode</name>
    <dbReference type="NCBI Taxonomy" id="103827"/>
    <lineage>
        <taxon>Eukaryota</taxon>
        <taxon>Metazoa</taxon>
        <taxon>Ecdysozoa</taxon>
        <taxon>Nematoda</taxon>
        <taxon>Chromadorea</taxon>
        <taxon>Rhabditida</taxon>
        <taxon>Spirurina</taxon>
        <taxon>Spiruromorpha</taxon>
        <taxon>Thelazioidea</taxon>
        <taxon>Thelaziidae</taxon>
        <taxon>Thelazia</taxon>
    </lineage>
</organism>
<dbReference type="InterPro" id="IPR000175">
    <property type="entry name" value="Na/ntran_symport"/>
</dbReference>
<name>A0A158RBA1_THECL</name>
<keyword evidence="5 8" id="KW-1133">Transmembrane helix</keyword>
<evidence type="ECO:0000256" key="6">
    <source>
        <dbReference type="ARBA" id="ARBA00023136"/>
    </source>
</evidence>
<gene>
    <name evidence="9" type="ORF">TCLT_LOCUS3911</name>
</gene>
<evidence type="ECO:0000256" key="8">
    <source>
        <dbReference type="SAM" id="Phobius"/>
    </source>
</evidence>
<feature type="transmembrane region" description="Helical" evidence="8">
    <location>
        <begin position="447"/>
        <end position="467"/>
    </location>
</feature>
<feature type="binding site" evidence="7">
    <location>
        <position position="44"/>
    </location>
    <ligand>
        <name>Na(+)</name>
        <dbReference type="ChEBI" id="CHEBI:29101"/>
        <label>2</label>
    </ligand>
</feature>
<proteinExistence type="predicted"/>
<dbReference type="PANTHER" id="PTHR11616:SF295">
    <property type="entry name" value="SODIUM: NEUROTRANSMITTER SYMPORTER FAMILY"/>
    <property type="match status" value="1"/>
</dbReference>
<evidence type="ECO:0000256" key="5">
    <source>
        <dbReference type="ARBA" id="ARBA00022989"/>
    </source>
</evidence>
<keyword evidence="3 8" id="KW-0812">Transmembrane</keyword>
<feature type="transmembrane region" description="Helical" evidence="8">
    <location>
        <begin position="368"/>
        <end position="388"/>
    </location>
</feature>
<evidence type="ECO:0000313" key="9">
    <source>
        <dbReference type="EMBL" id="VDN00943.1"/>
    </source>
</evidence>
<feature type="transmembrane region" description="Helical" evidence="8">
    <location>
        <begin position="126"/>
        <end position="147"/>
    </location>
</feature>
<keyword evidence="10" id="KW-1185">Reference proteome</keyword>
<dbReference type="AlphaFoldDB" id="A0A158RBA1"/>
<dbReference type="GO" id="GO:0089718">
    <property type="term" value="P:amino acid import across plasma membrane"/>
    <property type="evidence" value="ECO:0007669"/>
    <property type="project" value="TreeGrafter"/>
</dbReference>
<feature type="transmembrane region" description="Helical" evidence="8">
    <location>
        <begin position="58"/>
        <end position="80"/>
    </location>
</feature>
<keyword evidence="2" id="KW-0813">Transport</keyword>
<reference evidence="11" key="1">
    <citation type="submission" date="2016-04" db="UniProtKB">
        <authorList>
            <consortium name="WormBaseParasite"/>
        </authorList>
    </citation>
    <scope>IDENTIFICATION</scope>
</reference>
<comment type="subcellular location">
    <subcellularLocation>
        <location evidence="1">Membrane</location>
        <topology evidence="1">Multi-pass membrane protein</topology>
    </subcellularLocation>
</comment>
<feature type="transmembrane region" description="Helical" evidence="8">
    <location>
        <begin position="316"/>
        <end position="340"/>
    </location>
</feature>
<dbReference type="EMBL" id="UYYF01004269">
    <property type="protein sequence ID" value="VDN00943.1"/>
    <property type="molecule type" value="Genomic_DNA"/>
</dbReference>
<dbReference type="GO" id="GO:0046872">
    <property type="term" value="F:metal ion binding"/>
    <property type="evidence" value="ECO:0007669"/>
    <property type="project" value="UniProtKB-KW"/>
</dbReference>
<dbReference type="WBParaSite" id="TCLT_0000392201-mRNA-1">
    <property type="protein sequence ID" value="TCLT_0000392201-mRNA-1"/>
    <property type="gene ID" value="TCLT_0000392201"/>
</dbReference>
<evidence type="ECO:0000256" key="3">
    <source>
        <dbReference type="ARBA" id="ARBA00022692"/>
    </source>
</evidence>
<dbReference type="InterPro" id="IPR037272">
    <property type="entry name" value="SNS_sf"/>
</dbReference>
<feature type="transmembrane region" description="Helical" evidence="8">
    <location>
        <begin position="100"/>
        <end position="119"/>
    </location>
</feature>
<keyword evidence="4" id="KW-0769">Symport</keyword>
<dbReference type="SUPFAM" id="SSF161070">
    <property type="entry name" value="SNF-like"/>
    <property type="match status" value="1"/>
</dbReference>
<feature type="transmembrane region" description="Helical" evidence="8">
    <location>
        <begin position="25"/>
        <end position="46"/>
    </location>
</feature>
<feature type="transmembrane region" description="Helical" evidence="8">
    <location>
        <begin position="241"/>
        <end position="261"/>
    </location>
</feature>
<evidence type="ECO:0000256" key="7">
    <source>
        <dbReference type="PIRSR" id="PIRSR600175-1"/>
    </source>
</evidence>
<evidence type="ECO:0000313" key="11">
    <source>
        <dbReference type="WBParaSite" id="TCLT_0000392201-mRNA-1"/>
    </source>
</evidence>
<keyword evidence="7" id="KW-0479">Metal-binding</keyword>
<sequence length="638" mass="72835">MWFEERSWSNLKMSSMLVEEWRDLWSMKVDMIIASLAYVFATTNFLNLPKLILDNGGLAFIAAYGASLLVCVLPLIIMEFSVGQLTGRAPVKALYNMCPLFKGVGVSQIIFSLFLLAYMTRYLAWLMLYLFHLFWALLAGRSGLPWLHCKNFPELHSLPCQEAGSLANFSHISATRLSTISAQSSLVQFMTMLERPSSNIAEPGYFQYYILASMGAVWILVFIATCFGVRWLGKVTHFTFIMPLVLLSLLMVRALTLQGFPEMLIKFYETTNWERMADYKMWKIAIEQAIIATGVGFGTFITIASYNKRSNNLVRYVDFSCFISVILIGFLGHLCFRLNLQPAELLDQGEAQMWHILAYMSYVPDTRIWSAILLFMCIFVLLNYLLTLNILATSEDALGEKSSRCFPRFMLALIICSTAFGASLYFATQGGRFAYELVSGYLKYVTLWIILFFEILSVGWFYCAHRLGKDLHTMLPQACCCWCLGHFLLYFVYLLPIIPAAIAALNLIDYDYSIYSSGVHEWKYSEAVGWATAMLPLLPIPFFMQFRICRTCIKGPGVTKWQKLKNTLSSPLRYEIIKSSSPTAVRRYSSGTPGYVLLPQAPLAEPETYTEVYIFLHLFRIFKLVHKTRNISFKKIEN</sequence>
<dbReference type="PANTHER" id="PTHR11616">
    <property type="entry name" value="SODIUM/CHLORIDE DEPENDENT TRANSPORTER"/>
    <property type="match status" value="1"/>
</dbReference>
<evidence type="ECO:0000313" key="10">
    <source>
        <dbReference type="Proteomes" id="UP000276776"/>
    </source>
</evidence>
<dbReference type="GO" id="GO:0005886">
    <property type="term" value="C:plasma membrane"/>
    <property type="evidence" value="ECO:0007669"/>
    <property type="project" value="TreeGrafter"/>
</dbReference>